<keyword evidence="6" id="KW-1185">Reference proteome</keyword>
<keyword evidence="2" id="KW-0378">Hydrolase</keyword>
<dbReference type="PANTHER" id="PTHR45648">
    <property type="entry name" value="GDSL LIPASE/ACYLHYDROLASE FAMILY PROTEIN (AFU_ORTHOLOGUE AFUA_4G14700)"/>
    <property type="match status" value="1"/>
</dbReference>
<name>A0AAP0Q3X1_9MAGN</name>
<dbReference type="InterPro" id="IPR051058">
    <property type="entry name" value="GDSL_Est/Lipase"/>
</dbReference>
<evidence type="ECO:0000313" key="6">
    <source>
        <dbReference type="Proteomes" id="UP001419268"/>
    </source>
</evidence>
<dbReference type="PANTHER" id="PTHR45648:SF180">
    <property type="entry name" value="OS04G0561800 PROTEIN"/>
    <property type="match status" value="1"/>
</dbReference>
<protein>
    <recommendedName>
        <fullName evidence="7">GDSL esterase/lipase</fullName>
    </recommendedName>
</protein>
<dbReference type="InterPro" id="IPR001087">
    <property type="entry name" value="GDSL"/>
</dbReference>
<dbReference type="Proteomes" id="UP001419268">
    <property type="component" value="Unassembled WGS sequence"/>
</dbReference>
<reference evidence="5 6" key="1">
    <citation type="submission" date="2024-01" db="EMBL/GenBank/DDBJ databases">
        <title>Genome assemblies of Stephania.</title>
        <authorList>
            <person name="Yang L."/>
        </authorList>
    </citation>
    <scope>NUCLEOTIDE SEQUENCE [LARGE SCALE GENOMIC DNA]</scope>
    <source>
        <strain evidence="5">JXDWG</strain>
        <tissue evidence="5">Leaf</tissue>
    </source>
</reference>
<feature type="signal peptide" evidence="4">
    <location>
        <begin position="1"/>
        <end position="19"/>
    </location>
</feature>
<evidence type="ECO:0000256" key="1">
    <source>
        <dbReference type="ARBA" id="ARBA00008668"/>
    </source>
</evidence>
<gene>
    <name evidence="5" type="ORF">Scep_000200</name>
</gene>
<dbReference type="GO" id="GO:0016042">
    <property type="term" value="P:lipid catabolic process"/>
    <property type="evidence" value="ECO:0007669"/>
    <property type="project" value="UniProtKB-KW"/>
</dbReference>
<evidence type="ECO:0000313" key="5">
    <source>
        <dbReference type="EMBL" id="KAK9165009.1"/>
    </source>
</evidence>
<evidence type="ECO:0000256" key="4">
    <source>
        <dbReference type="SAM" id="SignalP"/>
    </source>
</evidence>
<keyword evidence="3" id="KW-0442">Lipid degradation</keyword>
<evidence type="ECO:0000256" key="2">
    <source>
        <dbReference type="ARBA" id="ARBA00022801"/>
    </source>
</evidence>
<keyword evidence="3" id="KW-0443">Lipid metabolism</keyword>
<dbReference type="AlphaFoldDB" id="A0AAP0Q3X1"/>
<evidence type="ECO:0000256" key="3">
    <source>
        <dbReference type="ARBA" id="ARBA00022963"/>
    </source>
</evidence>
<feature type="chain" id="PRO_5042825546" description="GDSL esterase/lipase" evidence="4">
    <location>
        <begin position="20"/>
        <end position="236"/>
    </location>
</feature>
<dbReference type="GO" id="GO:0016788">
    <property type="term" value="F:hydrolase activity, acting on ester bonds"/>
    <property type="evidence" value="ECO:0007669"/>
    <property type="project" value="InterPro"/>
</dbReference>
<accession>A0AAP0Q3X1</accession>
<comment type="caution">
    <text evidence="5">The sequence shown here is derived from an EMBL/GenBank/DDBJ whole genome shotgun (WGS) entry which is preliminary data.</text>
</comment>
<evidence type="ECO:0008006" key="7">
    <source>
        <dbReference type="Google" id="ProtNLM"/>
    </source>
</evidence>
<dbReference type="InterPro" id="IPR036514">
    <property type="entry name" value="SGNH_hydro_sf"/>
</dbReference>
<dbReference type="EMBL" id="JBBNAG010000001">
    <property type="protein sequence ID" value="KAK9165009.1"/>
    <property type="molecule type" value="Genomic_DNA"/>
</dbReference>
<keyword evidence="4" id="KW-0732">Signal</keyword>
<organism evidence="5 6">
    <name type="scientific">Stephania cephalantha</name>
    <dbReference type="NCBI Taxonomy" id="152367"/>
    <lineage>
        <taxon>Eukaryota</taxon>
        <taxon>Viridiplantae</taxon>
        <taxon>Streptophyta</taxon>
        <taxon>Embryophyta</taxon>
        <taxon>Tracheophyta</taxon>
        <taxon>Spermatophyta</taxon>
        <taxon>Magnoliopsida</taxon>
        <taxon>Ranunculales</taxon>
        <taxon>Menispermaceae</taxon>
        <taxon>Menispermoideae</taxon>
        <taxon>Cissampelideae</taxon>
        <taxon>Stephania</taxon>
    </lineage>
</organism>
<proteinExistence type="inferred from homology"/>
<sequence>MSSLLFILALSVFVFPCSSTAVDGPALFMFGDSSLDVGTNNYINTRAKGNNPPYGIDLLAIYQLEGSVMDSTLQIFSIAYGVNFASGGSGILDITGALTLFSLGARKFGIINVGAIGCVPSARVLNDTGGCLTGLNNLSLSFNSAIEPMLQNLSSELIAMKPLGLEELKSECCGGRFNAQQLCTQNSTVCENRHEYFFWDPFHVTEATAAFNAEALYSGTSEFAAPINLKHLDEYY</sequence>
<dbReference type="Gene3D" id="3.40.50.1110">
    <property type="entry name" value="SGNH hydrolase"/>
    <property type="match status" value="2"/>
</dbReference>
<comment type="similarity">
    <text evidence="1">Belongs to the 'GDSL' lipolytic enzyme family.</text>
</comment>
<dbReference type="Pfam" id="PF00657">
    <property type="entry name" value="Lipase_GDSL"/>
    <property type="match status" value="1"/>
</dbReference>